<dbReference type="RefSeq" id="WP_188797544.1">
    <property type="nucleotide sequence ID" value="NZ_BMJA01000005.1"/>
</dbReference>
<evidence type="ECO:0000313" key="2">
    <source>
        <dbReference type="Proteomes" id="UP000620046"/>
    </source>
</evidence>
<comment type="caution">
    <text evidence="1">The sequence shown here is derived from an EMBL/GenBank/DDBJ whole genome shotgun (WGS) entry which is preliminary data.</text>
</comment>
<sequence>MKQSKVLIICFMVFAGQIGSDVVRATDAAPPYQASASFSCHHDPKSALPCAGTGLPEPRDVDAFWQNMIAMVVEGHGYVTPQQVQRSLGISFSSVHRDADGHLVVKYEGNQRVVPLSIQLDGYPANRKLMGWERAQGEPVRAYSVLNIAGGDLGCVPLQKAQKLLTDKGFVLQGSISYPMSNTYKSRSEFVERHGSAALVVYYDNGAITMPCVESIKVVGLK</sequence>
<dbReference type="Proteomes" id="UP000620046">
    <property type="component" value="Unassembled WGS sequence"/>
</dbReference>
<proteinExistence type="predicted"/>
<accession>A0ABQ1GRK9</accession>
<evidence type="ECO:0000313" key="1">
    <source>
        <dbReference type="EMBL" id="GGA48603.1"/>
    </source>
</evidence>
<name>A0ABQ1GRK9_9GAMM</name>
<reference evidence="2" key="1">
    <citation type="journal article" date="2019" name="Int. J. Syst. Evol. Microbiol.">
        <title>The Global Catalogue of Microorganisms (GCM) 10K type strain sequencing project: providing services to taxonomists for standard genome sequencing and annotation.</title>
        <authorList>
            <consortium name="The Broad Institute Genomics Platform"/>
            <consortium name="The Broad Institute Genome Sequencing Center for Infectious Disease"/>
            <person name="Wu L."/>
            <person name="Ma J."/>
        </authorList>
    </citation>
    <scope>NUCLEOTIDE SEQUENCE [LARGE SCALE GENOMIC DNA]</scope>
    <source>
        <strain evidence="2">CGMCC 1.15439</strain>
    </source>
</reference>
<keyword evidence="2" id="KW-1185">Reference proteome</keyword>
<gene>
    <name evidence="1" type="ORF">GCM10010981_42330</name>
</gene>
<protein>
    <submittedName>
        <fullName evidence="1">Uncharacterized protein</fullName>
    </submittedName>
</protein>
<dbReference type="EMBL" id="BMJA01000005">
    <property type="protein sequence ID" value="GGA48603.1"/>
    <property type="molecule type" value="Genomic_DNA"/>
</dbReference>
<organism evidence="1 2">
    <name type="scientific">Dyella nitratireducens</name>
    <dbReference type="NCBI Taxonomy" id="1849580"/>
    <lineage>
        <taxon>Bacteria</taxon>
        <taxon>Pseudomonadati</taxon>
        <taxon>Pseudomonadota</taxon>
        <taxon>Gammaproteobacteria</taxon>
        <taxon>Lysobacterales</taxon>
        <taxon>Rhodanobacteraceae</taxon>
        <taxon>Dyella</taxon>
    </lineage>
</organism>